<dbReference type="InterPro" id="IPR027365">
    <property type="entry name" value="GNAT_acetyltra_YdfB-like"/>
</dbReference>
<protein>
    <submittedName>
        <fullName evidence="3">GNAT family N-acetyltransferase</fullName>
    </submittedName>
</protein>
<dbReference type="EMBL" id="CP065321">
    <property type="protein sequence ID" value="QQR31224.1"/>
    <property type="molecule type" value="Genomic_DNA"/>
</dbReference>
<dbReference type="Pfam" id="PF12746">
    <property type="entry name" value="GNAT_acetyltran"/>
    <property type="match status" value="1"/>
</dbReference>
<dbReference type="PROSITE" id="PS51186">
    <property type="entry name" value="GNAT"/>
    <property type="match status" value="1"/>
</dbReference>
<keyword evidence="4" id="KW-1185">Reference proteome</keyword>
<evidence type="ECO:0000313" key="5">
    <source>
        <dbReference type="Proteomes" id="UP000596035"/>
    </source>
</evidence>
<dbReference type="KEGG" id="amur:ADH66_15625"/>
<reference evidence="4" key="2">
    <citation type="submission" date="2017-05" db="EMBL/GenBank/DDBJ databases">
        <title>Improved OligoMM genomes.</title>
        <authorList>
            <person name="Garzetti D."/>
        </authorList>
    </citation>
    <scope>NUCLEOTIDE SEQUENCE [LARGE SCALE GENOMIC DNA]</scope>
    <source>
        <strain evidence="4">KB18</strain>
    </source>
</reference>
<reference evidence="3 5" key="3">
    <citation type="submission" date="2020-11" db="EMBL/GenBank/DDBJ databases">
        <title>Closed and high quality bacterial genomes of the OMM12 community.</title>
        <authorList>
            <person name="Marbouty M."/>
            <person name="Lamy-Besnier Q."/>
            <person name="Debarbieux L."/>
            <person name="Koszul R."/>
        </authorList>
    </citation>
    <scope>NUCLEOTIDE SEQUENCE [LARGE SCALE GENOMIC DNA]</scope>
    <source>
        <strain evidence="3 5">KB18</strain>
    </source>
</reference>
<dbReference type="GO" id="GO:0016747">
    <property type="term" value="F:acyltransferase activity, transferring groups other than amino-acyl groups"/>
    <property type="evidence" value="ECO:0007669"/>
    <property type="project" value="InterPro"/>
</dbReference>
<evidence type="ECO:0000313" key="4">
    <source>
        <dbReference type="Proteomes" id="UP000196710"/>
    </source>
</evidence>
<dbReference type="Proteomes" id="UP000596035">
    <property type="component" value="Chromosome"/>
</dbReference>
<dbReference type="AlphaFoldDB" id="A0A1Z2XU21"/>
<dbReference type="InterPro" id="IPR000182">
    <property type="entry name" value="GNAT_dom"/>
</dbReference>
<feature type="domain" description="N-acetyltransferase" evidence="1">
    <location>
        <begin position="92"/>
        <end position="238"/>
    </location>
</feature>
<evidence type="ECO:0000313" key="3">
    <source>
        <dbReference type="EMBL" id="QQR31224.1"/>
    </source>
</evidence>
<dbReference type="EMBL" id="CP021422">
    <property type="protein sequence ID" value="ASB41958.1"/>
    <property type="molecule type" value="Genomic_DNA"/>
</dbReference>
<dbReference type="SUPFAM" id="SSF55729">
    <property type="entry name" value="Acyl-CoA N-acyltransferases (Nat)"/>
    <property type="match status" value="1"/>
</dbReference>
<gene>
    <name evidence="2" type="ORF">ADH66_15625</name>
    <name evidence="3" type="ORF">I5Q82_06000</name>
</gene>
<name>A0A1Z2XU21_9FIRM</name>
<reference evidence="2" key="1">
    <citation type="journal article" date="2017" name="Genome Announc.">
        <title>High-Quality Whole-Genome Sequences of the Oligo-Mouse-Microbiota Bacterial Community.</title>
        <authorList>
            <person name="Garzetti D."/>
            <person name="Brugiroux S."/>
            <person name="Bunk B."/>
            <person name="Pukall R."/>
            <person name="McCoy K.D."/>
            <person name="Macpherson A.J."/>
            <person name="Stecher B."/>
        </authorList>
    </citation>
    <scope>NUCLEOTIDE SEQUENCE</scope>
    <source>
        <strain evidence="2">KB18</strain>
    </source>
</reference>
<sequence>MNRHIIFDRARRYLAAELGCLPEELSGSGTLYVQNDRAGQPYLKLAAIGERVIVSASPELLPGARRLTEGRSRDEIFELPLVYGQTIHFVPDHVPDLPLPGGYDYRLLERDGVYELAGLEGFPNSLAFDEDGHTGTGIVFFAKSGDRIIALAGAGEEYEGLWEMGVDTDPAHRGEGLGAALVARLSRELMARGQAPFYSASVTNIGSQSVAHRAGLRPLWVDTYSNTLLEDYIYKDITIN</sequence>
<organism evidence="3 5">
    <name type="scientific">Acutalibacter muris</name>
    <dbReference type="NCBI Taxonomy" id="1796620"/>
    <lineage>
        <taxon>Bacteria</taxon>
        <taxon>Bacillati</taxon>
        <taxon>Bacillota</taxon>
        <taxon>Clostridia</taxon>
        <taxon>Eubacteriales</taxon>
        <taxon>Acutalibacteraceae</taxon>
        <taxon>Acutalibacter</taxon>
    </lineage>
</organism>
<dbReference type="CDD" id="cd04301">
    <property type="entry name" value="NAT_SF"/>
    <property type="match status" value="1"/>
</dbReference>
<dbReference type="Proteomes" id="UP000196710">
    <property type="component" value="Chromosome"/>
</dbReference>
<evidence type="ECO:0000313" key="2">
    <source>
        <dbReference type="EMBL" id="ASB41958.1"/>
    </source>
</evidence>
<dbReference type="InterPro" id="IPR016181">
    <property type="entry name" value="Acyl_CoA_acyltransferase"/>
</dbReference>
<proteinExistence type="predicted"/>
<dbReference type="RefSeq" id="WP_066538911.1">
    <property type="nucleotide sequence ID" value="NZ_CP021422.1"/>
</dbReference>
<evidence type="ECO:0000259" key="1">
    <source>
        <dbReference type="PROSITE" id="PS51186"/>
    </source>
</evidence>
<accession>A0A1Z2XU21</accession>
<dbReference type="Gene3D" id="3.40.630.30">
    <property type="match status" value="1"/>
</dbReference>